<reference evidence="3 4" key="1">
    <citation type="submission" date="2019-03" db="EMBL/GenBank/DDBJ databases">
        <title>Draft genome sequences of novel Actinobacteria.</title>
        <authorList>
            <person name="Sahin N."/>
            <person name="Ay H."/>
            <person name="Saygin H."/>
        </authorList>
    </citation>
    <scope>NUCLEOTIDE SEQUENCE [LARGE SCALE GENOMIC DNA]</scope>
    <source>
        <strain evidence="3 4">7K502</strain>
    </source>
</reference>
<dbReference type="Proteomes" id="UP000294947">
    <property type="component" value="Unassembled WGS sequence"/>
</dbReference>
<accession>A0A4R4Y7H8</accession>
<dbReference type="AlphaFoldDB" id="A0A4R4Y7H8"/>
<dbReference type="InterPro" id="IPR036928">
    <property type="entry name" value="AS_sf"/>
</dbReference>
<protein>
    <submittedName>
        <fullName evidence="3">Amidase</fullName>
    </submittedName>
</protein>
<dbReference type="PANTHER" id="PTHR11895:SF170">
    <property type="entry name" value="AMIDASE"/>
    <property type="match status" value="1"/>
</dbReference>
<dbReference type="Pfam" id="PF01425">
    <property type="entry name" value="Amidase"/>
    <property type="match status" value="1"/>
</dbReference>
<dbReference type="SUPFAM" id="SSF75304">
    <property type="entry name" value="Amidase signature (AS) enzymes"/>
    <property type="match status" value="1"/>
</dbReference>
<dbReference type="PROSITE" id="PS00571">
    <property type="entry name" value="AMIDASES"/>
    <property type="match status" value="1"/>
</dbReference>
<dbReference type="OrthoDB" id="182039at2"/>
<dbReference type="RefSeq" id="WP_132493346.1">
    <property type="nucleotide sequence ID" value="NZ_SMKW01000076.1"/>
</dbReference>
<dbReference type="GO" id="GO:0003824">
    <property type="term" value="F:catalytic activity"/>
    <property type="evidence" value="ECO:0007669"/>
    <property type="project" value="InterPro"/>
</dbReference>
<evidence type="ECO:0000313" key="4">
    <source>
        <dbReference type="Proteomes" id="UP000294947"/>
    </source>
</evidence>
<dbReference type="NCBIfam" id="NF005565">
    <property type="entry name" value="PRK07235.1"/>
    <property type="match status" value="1"/>
</dbReference>
<evidence type="ECO:0000259" key="2">
    <source>
        <dbReference type="Pfam" id="PF01425"/>
    </source>
</evidence>
<dbReference type="EMBL" id="SMKW01000076">
    <property type="protein sequence ID" value="TDD39579.1"/>
    <property type="molecule type" value="Genomic_DNA"/>
</dbReference>
<gene>
    <name evidence="3" type="ORF">E1288_36980</name>
</gene>
<keyword evidence="4" id="KW-1185">Reference proteome</keyword>
<sequence>MAVPDPDRAELQAAAAELGLELDDATTDSYLALIAANVEAYRVVDAFEEPVAEIPPRQWSEPGDNPLGAWYARTELRTRDDGPLAGRTVALKDNICLAGVPMMNGSSTLKGYVPDVDATVVTRLLDAGATIAGKAHCEFLCFSGGSHTGADGPVRNPHKPTHSAGGSSSGSAALVAAGEVDLAIGGDQGGSIRIPSSWCGVVGMKPTHGLVPYTGIMPIEATIDHAGPITANVADNALVLEAIAGPDGLDPRQTATRTDTYTRALTGDCGGLRIGLVREGFGTAGAESDVDEAVREAAGVLAGLGAKVAETSVPLHSSGVAIWSPIALEGAVWQMLLGNGFGMNWRGKYVTSLMTAMRGWQDRADAFSESLKASMLAGNLFRRRYGGTTYAKAQNLARVLTAAYDAALAEFDVLVMPTLPMKATPLPAADGPRELIVRRSFEMIGNVAPFDATGHPALSLPCGSGDGLPIGMMLIGRHWDEATLYRVAHAYETAA</sequence>
<dbReference type="PANTHER" id="PTHR11895">
    <property type="entry name" value="TRANSAMIDASE"/>
    <property type="match status" value="1"/>
</dbReference>
<proteinExistence type="predicted"/>
<dbReference type="InterPro" id="IPR023631">
    <property type="entry name" value="Amidase_dom"/>
</dbReference>
<feature type="domain" description="Amidase" evidence="2">
    <location>
        <begin position="78"/>
        <end position="484"/>
    </location>
</feature>
<dbReference type="InterPro" id="IPR000120">
    <property type="entry name" value="Amidase"/>
</dbReference>
<comment type="caution">
    <text evidence="3">The sequence shown here is derived from an EMBL/GenBank/DDBJ whole genome shotgun (WGS) entry which is preliminary data.</text>
</comment>
<dbReference type="Gene3D" id="3.90.1300.10">
    <property type="entry name" value="Amidase signature (AS) domain"/>
    <property type="match status" value="1"/>
</dbReference>
<feature type="region of interest" description="Disordered" evidence="1">
    <location>
        <begin position="151"/>
        <end position="170"/>
    </location>
</feature>
<name>A0A4R4Y7H8_9PSEU</name>
<organism evidence="3 4">
    <name type="scientific">Saccharopolyspora elongata</name>
    <dbReference type="NCBI Taxonomy" id="2530387"/>
    <lineage>
        <taxon>Bacteria</taxon>
        <taxon>Bacillati</taxon>
        <taxon>Actinomycetota</taxon>
        <taxon>Actinomycetes</taxon>
        <taxon>Pseudonocardiales</taxon>
        <taxon>Pseudonocardiaceae</taxon>
        <taxon>Saccharopolyspora</taxon>
    </lineage>
</organism>
<dbReference type="Gene3D" id="1.10.20.60">
    <property type="entry name" value="Glu-tRNAGln amidotransferase C subunit, N-terminal domain"/>
    <property type="match status" value="1"/>
</dbReference>
<evidence type="ECO:0000256" key="1">
    <source>
        <dbReference type="SAM" id="MobiDB-lite"/>
    </source>
</evidence>
<evidence type="ECO:0000313" key="3">
    <source>
        <dbReference type="EMBL" id="TDD39579.1"/>
    </source>
</evidence>
<dbReference type="InterPro" id="IPR020556">
    <property type="entry name" value="Amidase_CS"/>
</dbReference>